<dbReference type="Proteomes" id="UP000002071">
    <property type="component" value="Chromosome"/>
</dbReference>
<evidence type="ECO:0000313" key="10">
    <source>
        <dbReference type="Proteomes" id="UP000002071"/>
    </source>
</evidence>
<reference evidence="9 10" key="1">
    <citation type="journal article" date="2009" name="Stand. Genomic Sci.">
        <title>Complete genome sequence of Halorhabdus utahensis type strain (AX-2).</title>
        <authorList>
            <person name="Anderson I."/>
            <person name="Tindall B.J."/>
            <person name="Pomrenke H."/>
            <person name="Goker M."/>
            <person name="Lapidus A."/>
            <person name="Nolan M."/>
            <person name="Copeland A."/>
            <person name="Glavina Del Rio T."/>
            <person name="Chen F."/>
            <person name="Tice H."/>
            <person name="Cheng J.F."/>
            <person name="Lucas S."/>
            <person name="Chertkov O."/>
            <person name="Bruce D."/>
            <person name="Brettin T."/>
            <person name="Detter J.C."/>
            <person name="Han C."/>
            <person name="Goodwin L."/>
            <person name="Land M."/>
            <person name="Hauser L."/>
            <person name="Chang Y.J."/>
            <person name="Jeffries C.D."/>
            <person name="Pitluck S."/>
            <person name="Pati A."/>
            <person name="Mavromatis K."/>
            <person name="Ivanova N."/>
            <person name="Ovchinnikova G."/>
            <person name="Chen A."/>
            <person name="Palaniappan K."/>
            <person name="Chain P."/>
            <person name="Rohde M."/>
            <person name="Bristow J."/>
            <person name="Eisen J.A."/>
            <person name="Markowitz V."/>
            <person name="Hugenholtz P."/>
            <person name="Kyrpides N.C."/>
            <person name="Klenk H.P."/>
        </authorList>
    </citation>
    <scope>NUCLEOTIDE SEQUENCE [LARGE SCALE GENOMIC DNA]</scope>
    <source>
        <strain evidence="10">DSM 12940 / JCM 11049 / AX-2</strain>
    </source>
</reference>
<dbReference type="STRING" id="519442.Huta_2586"/>
<keyword evidence="10" id="KW-1185">Reference proteome</keyword>
<dbReference type="AlphaFoldDB" id="C7NPJ3"/>
<sequence length="336" mass="36988">MVNYYVKRTAKAIVTIYVVITLSFGLTRMLPGNPADRIRGRLSSIGYTQEQIEIVISNLGYNPDVPLPQKYLDYLVGLHQGSLGSSIQVAGGGTPVTEIMATRLPWTILITLVSIVLFFAISITLGAIMAYREGSRFDTANSALAIFASGIPFFVMAIILVFIFAQTLGWFPTGRRYSLNVDPGFNLAFLHSVIFHSTLPIASIVISRYGVRALAMRGNSISILGKGYVEVAKLRGLPDRIIALRYVGRNAVLPMYTGMLLSFGWVLGGTIVLEQVFNYKGLGWMLFQAYDYRDYPVLMGAFLVITLSLVVGIFLADLSYGFVDPRIKTGDESESF</sequence>
<feature type="transmembrane region" description="Helical" evidence="7">
    <location>
        <begin position="297"/>
        <end position="318"/>
    </location>
</feature>
<dbReference type="Pfam" id="PF19300">
    <property type="entry name" value="BPD_transp_1_N"/>
    <property type="match status" value="1"/>
</dbReference>
<feature type="transmembrane region" description="Helical" evidence="7">
    <location>
        <begin position="185"/>
        <end position="207"/>
    </location>
</feature>
<keyword evidence="3" id="KW-1003">Cell membrane</keyword>
<dbReference type="HOGENOM" id="CLU_036879_1_0_2"/>
<comment type="subcellular location">
    <subcellularLocation>
        <location evidence="1 7">Cell membrane</location>
        <topology evidence="1 7">Multi-pass membrane protein</topology>
    </subcellularLocation>
</comment>
<dbReference type="InterPro" id="IPR045621">
    <property type="entry name" value="BPD_transp_1_N"/>
</dbReference>
<dbReference type="PANTHER" id="PTHR43376">
    <property type="entry name" value="OLIGOPEPTIDE TRANSPORT SYSTEM PERMEASE PROTEIN"/>
    <property type="match status" value="1"/>
</dbReference>
<evidence type="ECO:0000256" key="7">
    <source>
        <dbReference type="RuleBase" id="RU363032"/>
    </source>
</evidence>
<dbReference type="GO" id="GO:0055085">
    <property type="term" value="P:transmembrane transport"/>
    <property type="evidence" value="ECO:0007669"/>
    <property type="project" value="InterPro"/>
</dbReference>
<dbReference type="Pfam" id="PF00528">
    <property type="entry name" value="BPD_transp_1"/>
    <property type="match status" value="1"/>
</dbReference>
<dbReference type="OrthoDB" id="44105at2157"/>
<dbReference type="eggNOG" id="arCOG00751">
    <property type="taxonomic scope" value="Archaea"/>
</dbReference>
<dbReference type="RefSeq" id="WP_015790311.1">
    <property type="nucleotide sequence ID" value="NC_013158.1"/>
</dbReference>
<dbReference type="KEGG" id="hut:Huta_2586"/>
<dbReference type="CDD" id="cd06261">
    <property type="entry name" value="TM_PBP2"/>
    <property type="match status" value="1"/>
</dbReference>
<dbReference type="GeneID" id="8384891"/>
<evidence type="ECO:0000256" key="6">
    <source>
        <dbReference type="ARBA" id="ARBA00023136"/>
    </source>
</evidence>
<dbReference type="Gene3D" id="1.10.3720.10">
    <property type="entry name" value="MetI-like"/>
    <property type="match status" value="1"/>
</dbReference>
<organism evidence="9 10">
    <name type="scientific">Halorhabdus utahensis (strain DSM 12940 / JCM 11049 / AX-2)</name>
    <dbReference type="NCBI Taxonomy" id="519442"/>
    <lineage>
        <taxon>Archaea</taxon>
        <taxon>Methanobacteriati</taxon>
        <taxon>Methanobacteriota</taxon>
        <taxon>Stenosarchaea group</taxon>
        <taxon>Halobacteria</taxon>
        <taxon>Halobacteriales</taxon>
        <taxon>Haloarculaceae</taxon>
        <taxon>Halorhabdus</taxon>
    </lineage>
</organism>
<accession>C7NPJ3</accession>
<dbReference type="GO" id="GO:0005886">
    <property type="term" value="C:plasma membrane"/>
    <property type="evidence" value="ECO:0007669"/>
    <property type="project" value="UniProtKB-SubCell"/>
</dbReference>
<evidence type="ECO:0000313" key="9">
    <source>
        <dbReference type="EMBL" id="ACV12748.1"/>
    </source>
</evidence>
<dbReference type="EMBL" id="CP001687">
    <property type="protein sequence ID" value="ACV12748.1"/>
    <property type="molecule type" value="Genomic_DNA"/>
</dbReference>
<evidence type="ECO:0000256" key="3">
    <source>
        <dbReference type="ARBA" id="ARBA00022475"/>
    </source>
</evidence>
<dbReference type="InterPro" id="IPR000515">
    <property type="entry name" value="MetI-like"/>
</dbReference>
<feature type="domain" description="ABC transmembrane type-1" evidence="8">
    <location>
        <begin position="104"/>
        <end position="315"/>
    </location>
</feature>
<feature type="transmembrane region" description="Helical" evidence="7">
    <location>
        <begin position="106"/>
        <end position="131"/>
    </location>
</feature>
<keyword evidence="6 7" id="KW-0472">Membrane</keyword>
<keyword evidence="2 7" id="KW-0813">Transport</keyword>
<comment type="similarity">
    <text evidence="7">Belongs to the binding-protein-dependent transport system permease family.</text>
</comment>
<evidence type="ECO:0000256" key="1">
    <source>
        <dbReference type="ARBA" id="ARBA00004651"/>
    </source>
</evidence>
<dbReference type="PROSITE" id="PS50928">
    <property type="entry name" value="ABC_TM1"/>
    <property type="match status" value="1"/>
</dbReference>
<dbReference type="SUPFAM" id="SSF161098">
    <property type="entry name" value="MetI-like"/>
    <property type="match status" value="1"/>
</dbReference>
<feature type="transmembrane region" description="Helical" evidence="7">
    <location>
        <begin position="143"/>
        <end position="165"/>
    </location>
</feature>
<gene>
    <name evidence="9" type="ordered locus">Huta_2586</name>
</gene>
<proteinExistence type="inferred from homology"/>
<feature type="transmembrane region" description="Helical" evidence="7">
    <location>
        <begin position="255"/>
        <end position="277"/>
    </location>
</feature>
<dbReference type="InterPro" id="IPR035906">
    <property type="entry name" value="MetI-like_sf"/>
</dbReference>
<evidence type="ECO:0000256" key="4">
    <source>
        <dbReference type="ARBA" id="ARBA00022692"/>
    </source>
</evidence>
<protein>
    <submittedName>
        <fullName evidence="9">Binding-protein-dependent transport systems inner membrane component</fullName>
    </submittedName>
</protein>
<name>C7NPJ3_HALUD</name>
<evidence type="ECO:0000259" key="8">
    <source>
        <dbReference type="PROSITE" id="PS50928"/>
    </source>
</evidence>
<evidence type="ECO:0000256" key="2">
    <source>
        <dbReference type="ARBA" id="ARBA00022448"/>
    </source>
</evidence>
<evidence type="ECO:0000256" key="5">
    <source>
        <dbReference type="ARBA" id="ARBA00022989"/>
    </source>
</evidence>
<keyword evidence="4 7" id="KW-0812">Transmembrane</keyword>
<dbReference type="PANTHER" id="PTHR43376:SF1">
    <property type="entry name" value="OLIGOPEPTIDE TRANSPORT SYSTEM PERMEASE PROTEIN"/>
    <property type="match status" value="1"/>
</dbReference>
<feature type="transmembrane region" description="Helical" evidence="7">
    <location>
        <begin position="12"/>
        <end position="30"/>
    </location>
</feature>
<keyword evidence="5 7" id="KW-1133">Transmembrane helix</keyword>